<accession>A0A7S2NJ88</accession>
<gene>
    <name evidence="5" type="ORF">CBRE1094_LOCUS42213</name>
</gene>
<feature type="compositionally biased region" description="Basic and acidic residues" evidence="4">
    <location>
        <begin position="182"/>
        <end position="191"/>
    </location>
</feature>
<feature type="compositionally biased region" description="Polar residues" evidence="4">
    <location>
        <begin position="167"/>
        <end position="176"/>
    </location>
</feature>
<proteinExistence type="predicted"/>
<feature type="region of interest" description="Disordered" evidence="4">
    <location>
        <begin position="161"/>
        <end position="191"/>
    </location>
</feature>
<keyword evidence="2 3" id="KW-0040">ANK repeat</keyword>
<dbReference type="AlphaFoldDB" id="A0A7S2NJ88"/>
<evidence type="ECO:0000256" key="1">
    <source>
        <dbReference type="ARBA" id="ARBA00022737"/>
    </source>
</evidence>
<evidence type="ECO:0000256" key="3">
    <source>
        <dbReference type="PROSITE-ProRule" id="PRU00023"/>
    </source>
</evidence>
<dbReference type="SMART" id="SM00248">
    <property type="entry name" value="ANK"/>
    <property type="match status" value="3"/>
</dbReference>
<sequence>MNVVKILVCHGASINQLDRWGSTPLREAVRVGHDKVSAFLKTNGGSLMFEPFTAAVELCTLAVKGHTEKVQALVNAGADVNATTWDGRAALHVAANWGHKATVQTLVDLGAEVGLTDRMGNTAKADAERAGVLDLWGSEIWEARGTLSGLGRLLGFALPKEPDTKQEQNPSENQSAVAIKNGHKDWHSMEA</sequence>
<dbReference type="SUPFAM" id="SSF48403">
    <property type="entry name" value="Ankyrin repeat"/>
    <property type="match status" value="1"/>
</dbReference>
<dbReference type="EMBL" id="HBGU01077435">
    <property type="protein sequence ID" value="CAD9543030.1"/>
    <property type="molecule type" value="Transcribed_RNA"/>
</dbReference>
<dbReference type="InterPro" id="IPR036770">
    <property type="entry name" value="Ankyrin_rpt-contain_sf"/>
</dbReference>
<dbReference type="PRINTS" id="PR01415">
    <property type="entry name" value="ANKYRIN"/>
</dbReference>
<evidence type="ECO:0000313" key="5">
    <source>
        <dbReference type="EMBL" id="CAD9543030.1"/>
    </source>
</evidence>
<dbReference type="Pfam" id="PF12796">
    <property type="entry name" value="Ank_2"/>
    <property type="match status" value="1"/>
</dbReference>
<reference evidence="5" key="1">
    <citation type="submission" date="2021-01" db="EMBL/GenBank/DDBJ databases">
        <authorList>
            <person name="Corre E."/>
            <person name="Pelletier E."/>
            <person name="Niang G."/>
            <person name="Scheremetjew M."/>
            <person name="Finn R."/>
            <person name="Kale V."/>
            <person name="Holt S."/>
            <person name="Cochrane G."/>
            <person name="Meng A."/>
            <person name="Brown T."/>
            <person name="Cohen L."/>
        </authorList>
    </citation>
    <scope>NUCLEOTIDE SEQUENCE</scope>
    <source>
        <strain evidence="5">UTEX LB 985</strain>
    </source>
</reference>
<keyword evidence="1" id="KW-0677">Repeat</keyword>
<protein>
    <submittedName>
        <fullName evidence="5">Uncharacterized protein</fullName>
    </submittedName>
</protein>
<dbReference type="PANTHER" id="PTHR24171">
    <property type="entry name" value="ANKYRIN REPEAT DOMAIN-CONTAINING PROTEIN 39-RELATED"/>
    <property type="match status" value="1"/>
</dbReference>
<dbReference type="PROSITE" id="PS50088">
    <property type="entry name" value="ANK_REPEAT"/>
    <property type="match status" value="1"/>
</dbReference>
<name>A0A7S2NJ88_9EUKA</name>
<evidence type="ECO:0000256" key="4">
    <source>
        <dbReference type="SAM" id="MobiDB-lite"/>
    </source>
</evidence>
<organism evidence="5">
    <name type="scientific">Haptolina brevifila</name>
    <dbReference type="NCBI Taxonomy" id="156173"/>
    <lineage>
        <taxon>Eukaryota</taxon>
        <taxon>Haptista</taxon>
        <taxon>Haptophyta</taxon>
        <taxon>Prymnesiophyceae</taxon>
        <taxon>Prymnesiales</taxon>
        <taxon>Prymnesiaceae</taxon>
        <taxon>Haptolina</taxon>
    </lineage>
</organism>
<evidence type="ECO:0000256" key="2">
    <source>
        <dbReference type="ARBA" id="ARBA00023043"/>
    </source>
</evidence>
<dbReference type="InterPro" id="IPR002110">
    <property type="entry name" value="Ankyrin_rpt"/>
</dbReference>
<dbReference type="Gene3D" id="1.25.40.20">
    <property type="entry name" value="Ankyrin repeat-containing domain"/>
    <property type="match status" value="2"/>
</dbReference>
<dbReference type="PROSITE" id="PS50297">
    <property type="entry name" value="ANK_REP_REGION"/>
    <property type="match status" value="1"/>
</dbReference>
<feature type="repeat" description="ANK" evidence="3">
    <location>
        <begin position="86"/>
        <end position="118"/>
    </location>
</feature>